<feature type="compositionally biased region" description="Basic and acidic residues" evidence="1">
    <location>
        <begin position="12"/>
        <end position="21"/>
    </location>
</feature>
<feature type="region of interest" description="Disordered" evidence="1">
    <location>
        <begin position="1"/>
        <end position="22"/>
    </location>
</feature>
<name>A0A370I4T1_9NOCA</name>
<dbReference type="STRING" id="1210086.GCA_001613105_04111"/>
<evidence type="ECO:0000313" key="2">
    <source>
        <dbReference type="EMBL" id="RDI65747.1"/>
    </source>
</evidence>
<sequence>MAGRRSGPPPKSPEERARRNVDPLVGADGWTEIGSTPFTGEVPEIPEWIEVGPTGRAVYEHLSRLPQAAMYGPGTWFQLHMTLPLIERYLTRPGSENYKAITTTLGAALRLTEDDLARARVRVAAPVTEEDASPEQRARSARVASLADRRKRLMAG</sequence>
<gene>
    <name evidence="2" type="ORF">DFR76_10562</name>
</gene>
<dbReference type="AlphaFoldDB" id="A0A370I4T1"/>
<protein>
    <submittedName>
        <fullName evidence="2">Uncharacterized protein</fullName>
    </submittedName>
</protein>
<proteinExistence type="predicted"/>
<dbReference type="InterPro" id="IPR057972">
    <property type="entry name" value="Terminase_7"/>
</dbReference>
<evidence type="ECO:0000256" key="1">
    <source>
        <dbReference type="SAM" id="MobiDB-lite"/>
    </source>
</evidence>
<dbReference type="Pfam" id="PF25673">
    <property type="entry name" value="Terminase_7"/>
    <property type="match status" value="1"/>
</dbReference>
<dbReference type="EMBL" id="QQBC01000005">
    <property type="protein sequence ID" value="RDI65747.1"/>
    <property type="molecule type" value="Genomic_DNA"/>
</dbReference>
<reference evidence="2 3" key="1">
    <citation type="submission" date="2018-07" db="EMBL/GenBank/DDBJ databases">
        <title>Genomic Encyclopedia of Type Strains, Phase IV (KMG-IV): sequencing the most valuable type-strain genomes for metagenomic binning, comparative biology and taxonomic classification.</title>
        <authorList>
            <person name="Goeker M."/>
        </authorList>
    </citation>
    <scope>NUCLEOTIDE SEQUENCE [LARGE SCALE GENOMIC DNA]</scope>
    <source>
        <strain evidence="2 3">DSM 44290</strain>
    </source>
</reference>
<comment type="caution">
    <text evidence="2">The sequence shown here is derived from an EMBL/GenBank/DDBJ whole genome shotgun (WGS) entry which is preliminary data.</text>
</comment>
<keyword evidence="3" id="KW-1185">Reference proteome</keyword>
<accession>A0A370I4T1</accession>
<organism evidence="2 3">
    <name type="scientific">Nocardia pseudobrasiliensis</name>
    <dbReference type="NCBI Taxonomy" id="45979"/>
    <lineage>
        <taxon>Bacteria</taxon>
        <taxon>Bacillati</taxon>
        <taxon>Actinomycetota</taxon>
        <taxon>Actinomycetes</taxon>
        <taxon>Mycobacteriales</taxon>
        <taxon>Nocardiaceae</taxon>
        <taxon>Nocardia</taxon>
    </lineage>
</organism>
<dbReference type="Proteomes" id="UP000254869">
    <property type="component" value="Unassembled WGS sequence"/>
</dbReference>
<evidence type="ECO:0000313" key="3">
    <source>
        <dbReference type="Proteomes" id="UP000254869"/>
    </source>
</evidence>
<dbReference type="RefSeq" id="WP_067999965.1">
    <property type="nucleotide sequence ID" value="NZ_QQBC01000005.1"/>
</dbReference>